<comment type="subcellular location">
    <subcellularLocation>
        <location evidence="1">Membrane</location>
        <topology evidence="1">Multi-pass membrane protein</topology>
    </subcellularLocation>
</comment>
<evidence type="ECO:0000256" key="3">
    <source>
        <dbReference type="ARBA" id="ARBA00022692"/>
    </source>
</evidence>
<dbReference type="HOGENOM" id="CLU_058671_1_1_5"/>
<dbReference type="Proteomes" id="UP000001929">
    <property type="component" value="Chromosome"/>
</dbReference>
<evidence type="ECO:0000256" key="4">
    <source>
        <dbReference type="ARBA" id="ARBA00022989"/>
    </source>
</evidence>
<dbReference type="GO" id="GO:0005886">
    <property type="term" value="C:plasma membrane"/>
    <property type="evidence" value="ECO:0007669"/>
    <property type="project" value="TreeGrafter"/>
</dbReference>
<keyword evidence="5 6" id="KW-0472">Membrane</keyword>
<dbReference type="eggNOG" id="COG0670">
    <property type="taxonomic scope" value="Bacteria"/>
</dbReference>
<name>Q2RNE3_RHORT</name>
<dbReference type="AlphaFoldDB" id="Q2RNE3"/>
<gene>
    <name evidence="7" type="ordered locus">Rru_A3558</name>
</gene>
<evidence type="ECO:0000256" key="6">
    <source>
        <dbReference type="RuleBase" id="RU004379"/>
    </source>
</evidence>
<comment type="similarity">
    <text evidence="2 6">Belongs to the BI1 family.</text>
</comment>
<dbReference type="EnsemblBacteria" id="ABC24352">
    <property type="protein sequence ID" value="ABC24352"/>
    <property type="gene ID" value="Rru_A3558"/>
</dbReference>
<evidence type="ECO:0000256" key="2">
    <source>
        <dbReference type="ARBA" id="ARBA00010350"/>
    </source>
</evidence>
<dbReference type="RefSeq" id="WP_011391305.1">
    <property type="nucleotide sequence ID" value="NC_007643.1"/>
</dbReference>
<evidence type="ECO:0008006" key="9">
    <source>
        <dbReference type="Google" id="ProtNLM"/>
    </source>
</evidence>
<evidence type="ECO:0000313" key="8">
    <source>
        <dbReference type="Proteomes" id="UP000001929"/>
    </source>
</evidence>
<protein>
    <recommendedName>
        <fullName evidence="9">Integral membrane protein</fullName>
    </recommendedName>
</protein>
<dbReference type="Pfam" id="PF01027">
    <property type="entry name" value="Bax1-I"/>
    <property type="match status" value="1"/>
</dbReference>
<evidence type="ECO:0000313" key="7">
    <source>
        <dbReference type="EMBL" id="ABC24352.1"/>
    </source>
</evidence>
<keyword evidence="4 6" id="KW-1133">Transmembrane helix</keyword>
<dbReference type="PhylomeDB" id="Q2RNE3"/>
<dbReference type="EMBL" id="CP000230">
    <property type="protein sequence ID" value="ABC24352.1"/>
    <property type="molecule type" value="Genomic_DNA"/>
</dbReference>
<feature type="transmembrane region" description="Helical" evidence="6">
    <location>
        <begin position="34"/>
        <end position="55"/>
    </location>
</feature>
<keyword evidence="8" id="KW-1185">Reference proteome</keyword>
<feature type="transmembrane region" description="Helical" evidence="6">
    <location>
        <begin position="75"/>
        <end position="94"/>
    </location>
</feature>
<dbReference type="KEGG" id="rru:Rru_A3558"/>
<organism evidence="7 8">
    <name type="scientific">Rhodospirillum rubrum (strain ATCC 11170 / ATH 1.1.1 / DSM 467 / LMG 4362 / NCIMB 8255 / S1)</name>
    <dbReference type="NCBI Taxonomy" id="269796"/>
    <lineage>
        <taxon>Bacteria</taxon>
        <taxon>Pseudomonadati</taxon>
        <taxon>Pseudomonadota</taxon>
        <taxon>Alphaproteobacteria</taxon>
        <taxon>Rhodospirillales</taxon>
        <taxon>Rhodospirillaceae</taxon>
        <taxon>Rhodospirillum</taxon>
    </lineage>
</organism>
<dbReference type="PANTHER" id="PTHR23291:SF50">
    <property type="entry name" value="PROTEIN LIFEGUARD 4"/>
    <property type="match status" value="1"/>
</dbReference>
<dbReference type="InterPro" id="IPR006214">
    <property type="entry name" value="Bax_inhibitor_1-related"/>
</dbReference>
<reference evidence="7 8" key="1">
    <citation type="journal article" date="2011" name="Stand. Genomic Sci.">
        <title>Complete genome sequence of Rhodospirillum rubrum type strain (S1).</title>
        <authorList>
            <person name="Munk A.C."/>
            <person name="Copeland A."/>
            <person name="Lucas S."/>
            <person name="Lapidus A."/>
            <person name="Del Rio T.G."/>
            <person name="Barry K."/>
            <person name="Detter J.C."/>
            <person name="Hammon N."/>
            <person name="Israni S."/>
            <person name="Pitluck S."/>
            <person name="Brettin T."/>
            <person name="Bruce D."/>
            <person name="Han C."/>
            <person name="Tapia R."/>
            <person name="Gilna P."/>
            <person name="Schmutz J."/>
            <person name="Larimer F."/>
            <person name="Land M."/>
            <person name="Kyrpides N.C."/>
            <person name="Mavromatis K."/>
            <person name="Richardson P."/>
            <person name="Rohde M."/>
            <person name="Goker M."/>
            <person name="Klenk H.P."/>
            <person name="Zhang Y."/>
            <person name="Roberts G.P."/>
            <person name="Reslewic S."/>
            <person name="Schwartz D.C."/>
        </authorList>
    </citation>
    <scope>NUCLEOTIDE SEQUENCE [LARGE SCALE GENOMIC DNA]</scope>
    <source>
        <strain evidence="8">ATCC 11170 / ATH 1.1.1 / DSM 467 / LMG 4362 / NCIMB 8255 / S1</strain>
    </source>
</reference>
<feature type="transmembrane region" description="Helical" evidence="6">
    <location>
        <begin position="223"/>
        <end position="246"/>
    </location>
</feature>
<sequence length="250" mass="27238">MVYDVRREHLSRGQAGVATDAQVDAGLRTYMLRVYNYLASGLALSGVIAMSVVYTPLSAAFYQVSPEGQLMGLNMLGMIAVFAPLGLLFLAMFAAQKMSAAASQMFYWAFVALQGVSLSTLLLVYTGESIVRVFFITAGTFAALSLYGYTTKRDLAGFGKFLFMGLIGMLLAAVVNIFLGSSMLQFVVSAVGVLVFSGLIAYDTQAIKERYYDGLGRDSETKMAVFSALALYLNFINLLQFLLYFLGNRE</sequence>
<feature type="transmembrane region" description="Helical" evidence="6">
    <location>
        <begin position="130"/>
        <end position="149"/>
    </location>
</feature>
<dbReference type="PATRIC" id="fig|269796.9.peg.3678"/>
<proteinExistence type="inferred from homology"/>
<accession>Q2RNE3</accession>
<dbReference type="PANTHER" id="PTHR23291">
    <property type="entry name" value="BAX INHIBITOR-RELATED"/>
    <property type="match status" value="1"/>
</dbReference>
<feature type="transmembrane region" description="Helical" evidence="6">
    <location>
        <begin position="106"/>
        <end position="124"/>
    </location>
</feature>
<dbReference type="CDD" id="cd10432">
    <property type="entry name" value="BI-1-like_bacterial"/>
    <property type="match status" value="1"/>
</dbReference>
<dbReference type="STRING" id="269796.Rru_A3558"/>
<feature type="transmembrane region" description="Helical" evidence="6">
    <location>
        <begin position="161"/>
        <end position="179"/>
    </location>
</feature>
<evidence type="ECO:0000256" key="1">
    <source>
        <dbReference type="ARBA" id="ARBA00004141"/>
    </source>
</evidence>
<feature type="transmembrane region" description="Helical" evidence="6">
    <location>
        <begin position="185"/>
        <end position="202"/>
    </location>
</feature>
<keyword evidence="3 6" id="KW-0812">Transmembrane</keyword>
<evidence type="ECO:0000256" key="5">
    <source>
        <dbReference type="ARBA" id="ARBA00023136"/>
    </source>
</evidence>